<keyword evidence="1" id="KW-0472">Membrane</keyword>
<organism evidence="2 3">
    <name type="scientific">Xenorhabdus thuongxuanensis</name>
    <dbReference type="NCBI Taxonomy" id="1873484"/>
    <lineage>
        <taxon>Bacteria</taxon>
        <taxon>Pseudomonadati</taxon>
        <taxon>Pseudomonadota</taxon>
        <taxon>Gammaproteobacteria</taxon>
        <taxon>Enterobacterales</taxon>
        <taxon>Morganellaceae</taxon>
        <taxon>Xenorhabdus</taxon>
    </lineage>
</organism>
<dbReference type="GO" id="GO:0005886">
    <property type="term" value="C:plasma membrane"/>
    <property type="evidence" value="ECO:0007669"/>
    <property type="project" value="TreeGrafter"/>
</dbReference>
<dbReference type="AlphaFoldDB" id="A0A1Q5TZ36"/>
<dbReference type="PANTHER" id="PTHR30354:SF7">
    <property type="entry name" value="BLL7963 PROTEIN"/>
    <property type="match status" value="1"/>
</dbReference>
<comment type="caution">
    <text evidence="2">The sequence shown here is derived from an EMBL/GenBank/DDBJ whole genome shotgun (WGS) entry which is preliminary data.</text>
</comment>
<feature type="transmembrane region" description="Helical" evidence="1">
    <location>
        <begin position="319"/>
        <end position="346"/>
    </location>
</feature>
<gene>
    <name evidence="2" type="ORF">Xentx_02402</name>
</gene>
<dbReference type="Pfam" id="PF02447">
    <property type="entry name" value="GntP_permease"/>
    <property type="match status" value="1"/>
</dbReference>
<sequence length="463" mass="49263">MFSIIGIILSLLMMMYFAYKGVSVLLLAPILALFAVLFNGEVSQLFGVYTQIFMSGLGDYVVKYFPLFLLGAVFGKLMEDSGSAQSIAHSLVQKLNGNNALLAVVITCSILTYGGVSLFVVGFAVFPIAAAIFYTANIPKRLIPGAISLGSLSFTMTALPGTPAIQNMIPMPFFGTNAFSAPGLGLIGSVVMVATGYGWLSYRVRKAKMAAESYGEDYHMPEKNIHEEHQLPSLWKALLPIILVIVCNYLFSKLIPLINTEYLSEAKYGKTKLNSVLGLWAIIGALVISCLSIITLNWTRWKNLKETLNKGTMGSLLPIFNTASEVGYGAVIASLAAFSVISNFLLNISASNALISESIVISMLVGSTGSASGGLSIALSMMGQHFLQLAEASGISPELLHRVAAMASGGLDTLPHNGAVISLLAICGLTHKRSYLDIFMVTVLAGLLGLVVVIILGSLFGSF</sequence>
<accession>A0A1Q5TZ36</accession>
<protein>
    <submittedName>
        <fullName evidence="2">Transporter</fullName>
    </submittedName>
</protein>
<dbReference type="GO" id="GO:0015128">
    <property type="term" value="F:gluconate transmembrane transporter activity"/>
    <property type="evidence" value="ECO:0007669"/>
    <property type="project" value="InterPro"/>
</dbReference>
<dbReference type="RefSeq" id="WP_074020452.1">
    <property type="nucleotide sequence ID" value="NZ_CAWMWP010000040.1"/>
</dbReference>
<reference evidence="2 3" key="1">
    <citation type="submission" date="2016-09" db="EMBL/GenBank/DDBJ databases">
        <title>Xenorhabdus thuongxuanensis sp. nov. and Xenorhabdus eapokensis sp. nov., isolated from Steinernema species.</title>
        <authorList>
            <person name="Kaempfer P."/>
            <person name="Tobias N.J."/>
            <person name="Phan Ke L."/>
            <person name="Bode H.B."/>
            <person name="Glaeser S.P."/>
        </authorList>
    </citation>
    <scope>NUCLEOTIDE SEQUENCE [LARGE SCALE GENOMIC DNA]</scope>
    <source>
        <strain evidence="2 3">30TX1</strain>
    </source>
</reference>
<feature type="transmembrane region" description="Helical" evidence="1">
    <location>
        <begin position="142"/>
        <end position="159"/>
    </location>
</feature>
<feature type="transmembrane region" description="Helical" evidence="1">
    <location>
        <begin position="438"/>
        <end position="460"/>
    </location>
</feature>
<dbReference type="EMBL" id="MKGR01000017">
    <property type="protein sequence ID" value="OKP05486.1"/>
    <property type="molecule type" value="Genomic_DNA"/>
</dbReference>
<keyword evidence="1" id="KW-0812">Transmembrane</keyword>
<evidence type="ECO:0000256" key="1">
    <source>
        <dbReference type="SAM" id="Phobius"/>
    </source>
</evidence>
<keyword evidence="1" id="KW-1133">Transmembrane helix</keyword>
<keyword evidence="3" id="KW-1185">Reference proteome</keyword>
<feature type="transmembrane region" description="Helical" evidence="1">
    <location>
        <begin position="358"/>
        <end position="379"/>
    </location>
</feature>
<feature type="transmembrane region" description="Helical" evidence="1">
    <location>
        <begin position="52"/>
        <end position="74"/>
    </location>
</feature>
<dbReference type="OrthoDB" id="86125at2"/>
<dbReference type="InterPro" id="IPR003474">
    <property type="entry name" value="Glcn_transporter"/>
</dbReference>
<dbReference type="PANTHER" id="PTHR30354">
    <property type="entry name" value="GNT FAMILY GLUCONATE TRANSPORTER"/>
    <property type="match status" value="1"/>
</dbReference>
<feature type="transmembrane region" description="Helical" evidence="1">
    <location>
        <begin position="179"/>
        <end position="200"/>
    </location>
</feature>
<feature type="transmembrane region" description="Helical" evidence="1">
    <location>
        <begin position="95"/>
        <end position="112"/>
    </location>
</feature>
<feature type="transmembrane region" description="Helical" evidence="1">
    <location>
        <begin position="278"/>
        <end position="298"/>
    </location>
</feature>
<evidence type="ECO:0000313" key="3">
    <source>
        <dbReference type="Proteomes" id="UP000186277"/>
    </source>
</evidence>
<evidence type="ECO:0000313" key="2">
    <source>
        <dbReference type="EMBL" id="OKP05486.1"/>
    </source>
</evidence>
<proteinExistence type="predicted"/>
<dbReference type="Proteomes" id="UP000186277">
    <property type="component" value="Unassembled WGS sequence"/>
</dbReference>
<name>A0A1Q5TZ36_9GAMM</name>
<feature type="transmembrane region" description="Helical" evidence="1">
    <location>
        <begin position="21"/>
        <end position="40"/>
    </location>
</feature>